<evidence type="ECO:0000256" key="1">
    <source>
        <dbReference type="SAM" id="MobiDB-lite"/>
    </source>
</evidence>
<dbReference type="InParanoid" id="G2YIX5"/>
<protein>
    <submittedName>
        <fullName evidence="2">Uncharacterized protein</fullName>
    </submittedName>
</protein>
<accession>G2YIX5</accession>
<gene>
    <name evidence="2" type="ORF">BofuT4_P019680.1</name>
</gene>
<name>G2YIX5_BOTF4</name>
<dbReference type="EMBL" id="FQ790337">
    <property type="protein sequence ID" value="CCD51662.1"/>
    <property type="molecule type" value="Genomic_DNA"/>
</dbReference>
<dbReference type="Proteomes" id="UP000008177">
    <property type="component" value="Unplaced contigs"/>
</dbReference>
<sequence>MSQFEFPRVGSAYLDKLPGLKGKQSKCSIERNRKYDTGDLTITLQKPAYLTSQTRSIYWTAGKSTAHGNGMNWYSEEKNTKSRSISGRPEEKEPTLKSQIAAPSFRFEVSSTHVPSSHSPPEEDSIMQEKYPHLFSNTISAPANPHSKND</sequence>
<feature type="region of interest" description="Disordered" evidence="1">
    <location>
        <begin position="69"/>
        <end position="150"/>
    </location>
</feature>
<evidence type="ECO:0000313" key="2">
    <source>
        <dbReference type="EMBL" id="CCD51662.1"/>
    </source>
</evidence>
<dbReference type="HOGENOM" id="CLU_1740239_0_0_1"/>
<organism evidence="2 3">
    <name type="scientific">Botryotinia fuckeliana (strain T4)</name>
    <name type="common">Noble rot fungus</name>
    <name type="synonym">Botrytis cinerea</name>
    <dbReference type="NCBI Taxonomy" id="999810"/>
    <lineage>
        <taxon>Eukaryota</taxon>
        <taxon>Fungi</taxon>
        <taxon>Dikarya</taxon>
        <taxon>Ascomycota</taxon>
        <taxon>Pezizomycotina</taxon>
        <taxon>Leotiomycetes</taxon>
        <taxon>Helotiales</taxon>
        <taxon>Sclerotiniaceae</taxon>
        <taxon>Botrytis</taxon>
    </lineage>
</organism>
<proteinExistence type="predicted"/>
<dbReference type="AlphaFoldDB" id="G2YIX5"/>
<reference evidence="3" key="1">
    <citation type="journal article" date="2011" name="PLoS Genet.">
        <title>Genomic analysis of the necrotrophic fungal pathogens Sclerotinia sclerotiorum and Botrytis cinerea.</title>
        <authorList>
            <person name="Amselem J."/>
            <person name="Cuomo C.A."/>
            <person name="van Kan J.A."/>
            <person name="Viaud M."/>
            <person name="Benito E.P."/>
            <person name="Couloux A."/>
            <person name="Coutinho P.M."/>
            <person name="de Vries R.P."/>
            <person name="Dyer P.S."/>
            <person name="Fillinger S."/>
            <person name="Fournier E."/>
            <person name="Gout L."/>
            <person name="Hahn M."/>
            <person name="Kohn L."/>
            <person name="Lapalu N."/>
            <person name="Plummer K.M."/>
            <person name="Pradier J.M."/>
            <person name="Quevillon E."/>
            <person name="Sharon A."/>
            <person name="Simon A."/>
            <person name="ten Have A."/>
            <person name="Tudzynski B."/>
            <person name="Tudzynski P."/>
            <person name="Wincker P."/>
            <person name="Andrew M."/>
            <person name="Anthouard V."/>
            <person name="Beever R.E."/>
            <person name="Beffa R."/>
            <person name="Benoit I."/>
            <person name="Bouzid O."/>
            <person name="Brault B."/>
            <person name="Chen Z."/>
            <person name="Choquer M."/>
            <person name="Collemare J."/>
            <person name="Cotton P."/>
            <person name="Danchin E.G."/>
            <person name="Da Silva C."/>
            <person name="Gautier A."/>
            <person name="Giraud C."/>
            <person name="Giraud T."/>
            <person name="Gonzalez C."/>
            <person name="Grossetete S."/>
            <person name="Guldener U."/>
            <person name="Henrissat B."/>
            <person name="Howlett B.J."/>
            <person name="Kodira C."/>
            <person name="Kretschmer M."/>
            <person name="Lappartient A."/>
            <person name="Leroch M."/>
            <person name="Levis C."/>
            <person name="Mauceli E."/>
            <person name="Neuveglise C."/>
            <person name="Oeser B."/>
            <person name="Pearson M."/>
            <person name="Poulain J."/>
            <person name="Poussereau N."/>
            <person name="Quesneville H."/>
            <person name="Rascle C."/>
            <person name="Schumacher J."/>
            <person name="Segurens B."/>
            <person name="Sexton A."/>
            <person name="Silva E."/>
            <person name="Sirven C."/>
            <person name="Soanes D.M."/>
            <person name="Talbot N.J."/>
            <person name="Templeton M."/>
            <person name="Yandava C."/>
            <person name="Yarden O."/>
            <person name="Zeng Q."/>
            <person name="Rollins J.A."/>
            <person name="Lebrun M.H."/>
            <person name="Dickman M."/>
        </authorList>
    </citation>
    <scope>NUCLEOTIDE SEQUENCE [LARGE SCALE GENOMIC DNA]</scope>
    <source>
        <strain evidence="3">T4</strain>
    </source>
</reference>
<evidence type="ECO:0000313" key="3">
    <source>
        <dbReference type="Proteomes" id="UP000008177"/>
    </source>
</evidence>
<feature type="compositionally biased region" description="Low complexity" evidence="1">
    <location>
        <begin position="108"/>
        <end position="119"/>
    </location>
</feature>